<dbReference type="PROSITE" id="PS52029">
    <property type="entry name" value="LD_TPASE"/>
    <property type="match status" value="1"/>
</dbReference>
<dbReference type="SUPFAM" id="SSF48403">
    <property type="entry name" value="Ankyrin repeat"/>
    <property type="match status" value="2"/>
</dbReference>
<dbReference type="EMBL" id="JAENIG010000009">
    <property type="protein sequence ID" value="MBK1855980.1"/>
    <property type="molecule type" value="Genomic_DNA"/>
</dbReference>
<dbReference type="Gene3D" id="1.25.40.20">
    <property type="entry name" value="Ankyrin repeat-containing domain"/>
    <property type="match status" value="3"/>
</dbReference>
<reference evidence="13" key="1">
    <citation type="submission" date="2021-01" db="EMBL/GenBank/DDBJ databases">
        <title>Modified the classification status of verrucomicrobia.</title>
        <authorList>
            <person name="Feng X."/>
        </authorList>
    </citation>
    <scope>NUCLEOTIDE SEQUENCE</scope>
    <source>
        <strain evidence="13">5K15</strain>
    </source>
</reference>
<comment type="pathway">
    <text evidence="1 10">Cell wall biogenesis; peptidoglycan biosynthesis.</text>
</comment>
<feature type="repeat" description="ANK" evidence="9">
    <location>
        <begin position="103"/>
        <end position="135"/>
    </location>
</feature>
<organism evidence="13 14">
    <name type="scientific">Oceaniferula flava</name>
    <dbReference type="NCBI Taxonomy" id="2800421"/>
    <lineage>
        <taxon>Bacteria</taxon>
        <taxon>Pseudomonadati</taxon>
        <taxon>Verrucomicrobiota</taxon>
        <taxon>Verrucomicrobiia</taxon>
        <taxon>Verrucomicrobiales</taxon>
        <taxon>Verrucomicrobiaceae</taxon>
        <taxon>Oceaniferula</taxon>
    </lineage>
</organism>
<gene>
    <name evidence="13" type="ORF">JIN83_13490</name>
</gene>
<dbReference type="Pfam" id="PF12796">
    <property type="entry name" value="Ank_2"/>
    <property type="match status" value="4"/>
</dbReference>
<evidence type="ECO:0000256" key="9">
    <source>
        <dbReference type="PROSITE-ProRule" id="PRU00023"/>
    </source>
</evidence>
<dbReference type="Pfam" id="PF03734">
    <property type="entry name" value="YkuD"/>
    <property type="match status" value="1"/>
</dbReference>
<dbReference type="GO" id="GO:0008360">
    <property type="term" value="P:regulation of cell shape"/>
    <property type="evidence" value="ECO:0007669"/>
    <property type="project" value="UniProtKB-UniRule"/>
</dbReference>
<dbReference type="CDD" id="cd16913">
    <property type="entry name" value="YkuD_like"/>
    <property type="match status" value="1"/>
</dbReference>
<evidence type="ECO:0000256" key="3">
    <source>
        <dbReference type="ARBA" id="ARBA00022679"/>
    </source>
</evidence>
<dbReference type="Pfam" id="PF00023">
    <property type="entry name" value="Ank"/>
    <property type="match status" value="1"/>
</dbReference>
<dbReference type="AlphaFoldDB" id="A0AAE2SD36"/>
<dbReference type="Proteomes" id="UP000634206">
    <property type="component" value="Unassembled WGS sequence"/>
</dbReference>
<dbReference type="GO" id="GO:0016740">
    <property type="term" value="F:transferase activity"/>
    <property type="evidence" value="ECO:0007669"/>
    <property type="project" value="UniProtKB-KW"/>
</dbReference>
<evidence type="ECO:0000256" key="4">
    <source>
        <dbReference type="ARBA" id="ARBA00022737"/>
    </source>
</evidence>
<evidence type="ECO:0000313" key="14">
    <source>
        <dbReference type="Proteomes" id="UP000634206"/>
    </source>
</evidence>
<sequence>MSCRLRLVIHQLTALGLVVMLAGLSACRQSEVDDSGASGRALLDAVKLGDDSQVANLLEEGVYTEVRDSRGYTPLLYAVKIGNVDLVRVLLKNDAKVDVRSSNGKGPLELALDAGSHDMLQCLLEGGISPNGMARDNNPLLLKAVQLHDDSAVRLFLEKDADVNAAGKDGSTPLHVASRQGLPKSIEILLDAGANPDLKDDLGATALWYAISHGSDAKWSPQKRQQAELCLAKLLKAGADPSATGPEQMPLLCEAVRHDSSSDALQLIIHGADVDQANARNGLTPLALAAQSSSVDLVALLLSRGADASSLFYQSVKSKDVPMLRLLLALGMPLDAWEGPEKDSLVAHSVREGDVEMAELVLRYGADPNAKGQEGQPPLHMAIALRDTDLVHSLLNHGADPNVQFARPASKEFLDLTKKESMQWFLKNERRLTPLMMAANNGDLAMIKALLHHRAKKYIWSGRHRFYPLNFASRRSDVKAMQVMLGQDPEKEKYHAVLDLSEQRVRLYNAKREVVFSSRVSTGKKGFRTPTGTFVITDKHRQHNSTIYGSSMPYFQRFSCSAIGFHAGSCPGYPASHGCIRMPYSSAKKLFSITPPGTRVTIQR</sequence>
<evidence type="ECO:0000256" key="8">
    <source>
        <dbReference type="ARBA" id="ARBA00023316"/>
    </source>
</evidence>
<keyword evidence="7 9" id="KW-0040">ANK repeat</keyword>
<evidence type="ECO:0000256" key="6">
    <source>
        <dbReference type="ARBA" id="ARBA00022984"/>
    </source>
</evidence>
<dbReference type="SUPFAM" id="SSF141523">
    <property type="entry name" value="L,D-transpeptidase catalytic domain-like"/>
    <property type="match status" value="1"/>
</dbReference>
<dbReference type="GO" id="GO:0004180">
    <property type="term" value="F:carboxypeptidase activity"/>
    <property type="evidence" value="ECO:0007669"/>
    <property type="project" value="UniProtKB-ARBA"/>
</dbReference>
<feature type="signal peptide" evidence="11">
    <location>
        <begin position="1"/>
        <end position="22"/>
    </location>
</feature>
<dbReference type="PROSITE" id="PS51257">
    <property type="entry name" value="PROKAR_LIPOPROTEIN"/>
    <property type="match status" value="1"/>
</dbReference>
<dbReference type="PANTHER" id="PTHR24166:SF48">
    <property type="entry name" value="PROTEIN VAPYRIN"/>
    <property type="match status" value="1"/>
</dbReference>
<proteinExistence type="inferred from homology"/>
<feature type="repeat" description="ANK" evidence="9">
    <location>
        <begin position="70"/>
        <end position="102"/>
    </location>
</feature>
<evidence type="ECO:0000256" key="2">
    <source>
        <dbReference type="ARBA" id="ARBA00005992"/>
    </source>
</evidence>
<dbReference type="PROSITE" id="PS50297">
    <property type="entry name" value="ANK_REP_REGION"/>
    <property type="match status" value="4"/>
</dbReference>
<evidence type="ECO:0000259" key="12">
    <source>
        <dbReference type="PROSITE" id="PS52029"/>
    </source>
</evidence>
<dbReference type="InterPro" id="IPR002110">
    <property type="entry name" value="Ankyrin_rpt"/>
</dbReference>
<keyword evidence="3" id="KW-0808">Transferase</keyword>
<accession>A0AAE2SD36</accession>
<dbReference type="Gene3D" id="2.40.440.10">
    <property type="entry name" value="L,D-transpeptidase catalytic domain-like"/>
    <property type="match status" value="1"/>
</dbReference>
<dbReference type="InterPro" id="IPR036770">
    <property type="entry name" value="Ankyrin_rpt-contain_sf"/>
</dbReference>
<feature type="repeat" description="ANK" evidence="9">
    <location>
        <begin position="169"/>
        <end position="201"/>
    </location>
</feature>
<dbReference type="SMART" id="SM00248">
    <property type="entry name" value="ANK"/>
    <property type="match status" value="11"/>
</dbReference>
<dbReference type="PANTHER" id="PTHR24166">
    <property type="entry name" value="ROLLING PEBBLES, ISOFORM B"/>
    <property type="match status" value="1"/>
</dbReference>
<feature type="repeat" description="ANK" evidence="9">
    <location>
        <begin position="281"/>
        <end position="309"/>
    </location>
</feature>
<evidence type="ECO:0000313" key="13">
    <source>
        <dbReference type="EMBL" id="MBK1855980.1"/>
    </source>
</evidence>
<comment type="caution">
    <text evidence="13">The sequence shown here is derived from an EMBL/GenBank/DDBJ whole genome shotgun (WGS) entry which is preliminary data.</text>
</comment>
<keyword evidence="11" id="KW-0732">Signal</keyword>
<evidence type="ECO:0000256" key="7">
    <source>
        <dbReference type="ARBA" id="ARBA00023043"/>
    </source>
</evidence>
<keyword evidence="6 10" id="KW-0573">Peptidoglycan synthesis</keyword>
<feature type="domain" description="L,D-TPase catalytic" evidence="12">
    <location>
        <begin position="494"/>
        <end position="603"/>
    </location>
</feature>
<feature type="active site" description="Proton donor/acceptor" evidence="10">
    <location>
        <position position="566"/>
    </location>
</feature>
<keyword evidence="14" id="KW-1185">Reference proteome</keyword>
<protein>
    <submittedName>
        <fullName evidence="13">Ankyrin repeat domain-containing protein</fullName>
    </submittedName>
</protein>
<dbReference type="InterPro" id="IPR050889">
    <property type="entry name" value="Dendritic_Spine_Reg/Scaffold"/>
</dbReference>
<dbReference type="GO" id="GO:0071555">
    <property type="term" value="P:cell wall organization"/>
    <property type="evidence" value="ECO:0007669"/>
    <property type="project" value="UniProtKB-UniRule"/>
</dbReference>
<dbReference type="InterPro" id="IPR038063">
    <property type="entry name" value="Transpep_catalytic_dom"/>
</dbReference>
<feature type="repeat" description="ANK" evidence="9">
    <location>
        <begin position="374"/>
        <end position="406"/>
    </location>
</feature>
<comment type="similarity">
    <text evidence="2">Belongs to the YkuD family.</text>
</comment>
<dbReference type="PROSITE" id="PS50088">
    <property type="entry name" value="ANK_REPEAT"/>
    <property type="match status" value="5"/>
</dbReference>
<keyword evidence="4" id="KW-0677">Repeat</keyword>
<keyword evidence="5 10" id="KW-0133">Cell shape</keyword>
<name>A0AAE2SD36_9BACT</name>
<keyword evidence="8 10" id="KW-0961">Cell wall biogenesis/degradation</keyword>
<dbReference type="InterPro" id="IPR005490">
    <property type="entry name" value="LD_TPept_cat_dom"/>
</dbReference>
<feature type="active site" description="Nucleophile" evidence="10">
    <location>
        <position position="579"/>
    </location>
</feature>
<dbReference type="GO" id="GO:0009252">
    <property type="term" value="P:peptidoglycan biosynthetic process"/>
    <property type="evidence" value="ECO:0007669"/>
    <property type="project" value="UniProtKB-KW"/>
</dbReference>
<dbReference type="RefSeq" id="WP_309490592.1">
    <property type="nucleotide sequence ID" value="NZ_JAENIG010000009.1"/>
</dbReference>
<feature type="chain" id="PRO_5042075347" evidence="11">
    <location>
        <begin position="23"/>
        <end position="604"/>
    </location>
</feature>
<evidence type="ECO:0000256" key="5">
    <source>
        <dbReference type="ARBA" id="ARBA00022960"/>
    </source>
</evidence>
<evidence type="ECO:0000256" key="10">
    <source>
        <dbReference type="PROSITE-ProRule" id="PRU01373"/>
    </source>
</evidence>
<evidence type="ECO:0000256" key="1">
    <source>
        <dbReference type="ARBA" id="ARBA00004752"/>
    </source>
</evidence>
<dbReference type="PRINTS" id="PR01415">
    <property type="entry name" value="ANKYRIN"/>
</dbReference>
<evidence type="ECO:0000256" key="11">
    <source>
        <dbReference type="SAM" id="SignalP"/>
    </source>
</evidence>